<dbReference type="GO" id="GO:0030973">
    <property type="term" value="F:molybdate ion binding"/>
    <property type="evidence" value="ECO:0007669"/>
    <property type="project" value="InterPro"/>
</dbReference>
<proteinExistence type="inferred from homology"/>
<comment type="subunit">
    <text evidence="5">The complex is composed of two ATP-binding proteins (ModC), two transmembrane proteins (ModB) and a solute-binding protein (ModA).</text>
</comment>
<organism evidence="7">
    <name type="scientific">Candidatus Kentrum sp. FM</name>
    <dbReference type="NCBI Taxonomy" id="2126340"/>
    <lineage>
        <taxon>Bacteria</taxon>
        <taxon>Pseudomonadati</taxon>
        <taxon>Pseudomonadota</taxon>
        <taxon>Gammaproteobacteria</taxon>
        <taxon>Candidatus Kentrum</taxon>
    </lineage>
</organism>
<dbReference type="EMBL" id="CAADEZ010000192">
    <property type="protein sequence ID" value="VFJ57495.1"/>
    <property type="molecule type" value="Genomic_DNA"/>
</dbReference>
<dbReference type="Pfam" id="PF13531">
    <property type="entry name" value="SBP_bac_11"/>
    <property type="match status" value="1"/>
</dbReference>
<evidence type="ECO:0000256" key="4">
    <source>
        <dbReference type="ARBA" id="ARBA00022729"/>
    </source>
</evidence>
<evidence type="ECO:0000256" key="6">
    <source>
        <dbReference type="PIRSR" id="PIRSR004846-1"/>
    </source>
</evidence>
<evidence type="ECO:0000313" key="8">
    <source>
        <dbReference type="EMBL" id="VFJ72381.1"/>
    </source>
</evidence>
<name>A0A450SU43_9GAMM</name>
<evidence type="ECO:0000313" key="9">
    <source>
        <dbReference type="EMBL" id="VFK19819.1"/>
    </source>
</evidence>
<protein>
    <submittedName>
        <fullName evidence="7">Molybdate transport system substrate-binding protein</fullName>
    </submittedName>
</protein>
<dbReference type="GO" id="GO:0046872">
    <property type="term" value="F:metal ion binding"/>
    <property type="evidence" value="ECO:0007669"/>
    <property type="project" value="UniProtKB-KW"/>
</dbReference>
<dbReference type="InterPro" id="IPR044084">
    <property type="entry name" value="AvModA-like_subst-bd"/>
</dbReference>
<accession>A0A450SU43</accession>
<dbReference type="PANTHER" id="PTHR30632:SF14">
    <property type="entry name" value="TUNGSTATE_MOLYBDATE_CHROMATE-BINDING PROTEIN MODA"/>
    <property type="match status" value="1"/>
</dbReference>
<dbReference type="GO" id="GO:0015689">
    <property type="term" value="P:molybdate ion transport"/>
    <property type="evidence" value="ECO:0007669"/>
    <property type="project" value="InterPro"/>
</dbReference>
<keyword evidence="3 6" id="KW-0479">Metal-binding</keyword>
<dbReference type="AlphaFoldDB" id="A0A450SU43"/>
<evidence type="ECO:0000256" key="1">
    <source>
        <dbReference type="ARBA" id="ARBA00009175"/>
    </source>
</evidence>
<dbReference type="PANTHER" id="PTHR30632">
    <property type="entry name" value="MOLYBDATE-BINDING PERIPLASMIC PROTEIN"/>
    <property type="match status" value="1"/>
</dbReference>
<dbReference type="PIRSF" id="PIRSF004846">
    <property type="entry name" value="ModA"/>
    <property type="match status" value="1"/>
</dbReference>
<feature type="binding site" evidence="6">
    <location>
        <position position="161"/>
    </location>
    <ligand>
        <name>molybdate</name>
        <dbReference type="ChEBI" id="CHEBI:36264"/>
    </ligand>
</feature>
<dbReference type="EMBL" id="CAADFL010000647">
    <property type="protein sequence ID" value="VFK19819.1"/>
    <property type="molecule type" value="Genomic_DNA"/>
</dbReference>
<gene>
    <name evidence="7" type="ORF">BECKFM1743A_GA0114220_101925</name>
    <name evidence="9" type="ORF">BECKFM1743B_GA0114221_106472</name>
    <name evidence="8" type="ORF">BECKFM1743C_GA0114222_106502</name>
</gene>
<dbReference type="CDD" id="cd13539">
    <property type="entry name" value="PBP2_AvModA"/>
    <property type="match status" value="1"/>
</dbReference>
<evidence type="ECO:0000256" key="2">
    <source>
        <dbReference type="ARBA" id="ARBA00022505"/>
    </source>
</evidence>
<dbReference type="InterPro" id="IPR005950">
    <property type="entry name" value="ModA"/>
</dbReference>
<sequence length="252" mass="27482">MFTCWALLSGQVFAQTVHVAVASNFADTLRLLTKAYPESPPPEFKISAASTGKLFAQIHHGAPFHLFLAADARRPALLVKSGDAVAETLFTYAMGRLVLWRPIATGGTQQALSHHTLTGPIHRLAMANPKTAPYGRAAEETLRALGLWEKLQPKLVRGENIGQTYQFVATGAAEMGFVAWSQILWRIRSGRTPGEERAGQRWIVPSSLHAPLIQQAVLLQAGADNPAARRFLAFLQSPGARELIRAQGYELP</sequence>
<dbReference type="FunFam" id="3.40.190.10:FF:000035">
    <property type="entry name" value="Molybdate ABC transporter substrate-binding protein"/>
    <property type="match status" value="1"/>
</dbReference>
<dbReference type="SUPFAM" id="SSF53850">
    <property type="entry name" value="Periplasmic binding protein-like II"/>
    <property type="match status" value="1"/>
</dbReference>
<keyword evidence="4" id="KW-0732">Signal</keyword>
<dbReference type="EMBL" id="CAADFA010000650">
    <property type="protein sequence ID" value="VFJ72381.1"/>
    <property type="molecule type" value="Genomic_DNA"/>
</dbReference>
<dbReference type="GO" id="GO:1901359">
    <property type="term" value="F:tungstate binding"/>
    <property type="evidence" value="ECO:0007669"/>
    <property type="project" value="UniProtKB-ARBA"/>
</dbReference>
<comment type="similarity">
    <text evidence="1">Belongs to the bacterial solute-binding protein ModA family.</text>
</comment>
<evidence type="ECO:0000256" key="3">
    <source>
        <dbReference type="ARBA" id="ARBA00022723"/>
    </source>
</evidence>
<dbReference type="NCBIfam" id="TIGR01256">
    <property type="entry name" value="modA"/>
    <property type="match status" value="1"/>
</dbReference>
<reference evidence="7" key="1">
    <citation type="submission" date="2019-02" db="EMBL/GenBank/DDBJ databases">
        <authorList>
            <person name="Gruber-Vodicka R. H."/>
            <person name="Seah K. B. B."/>
        </authorList>
    </citation>
    <scope>NUCLEOTIDE SEQUENCE</scope>
    <source>
        <strain evidence="7">BECK_BZ163</strain>
        <strain evidence="9">BECK_BZ164</strain>
        <strain evidence="8">BECK_BZ165</strain>
    </source>
</reference>
<feature type="binding site" evidence="6">
    <location>
        <position position="51"/>
    </location>
    <ligand>
        <name>molybdate</name>
        <dbReference type="ChEBI" id="CHEBI:36264"/>
    </ligand>
</feature>
<evidence type="ECO:0000313" key="7">
    <source>
        <dbReference type="EMBL" id="VFJ57495.1"/>
    </source>
</evidence>
<keyword evidence="2 6" id="KW-0500">Molybdenum</keyword>
<dbReference type="Gene3D" id="3.40.190.10">
    <property type="entry name" value="Periplasmic binding protein-like II"/>
    <property type="match status" value="2"/>
</dbReference>
<evidence type="ECO:0000256" key="5">
    <source>
        <dbReference type="ARBA" id="ARBA00062515"/>
    </source>
</evidence>
<dbReference type="InterPro" id="IPR050682">
    <property type="entry name" value="ModA/WtpA"/>
</dbReference>